<keyword evidence="2" id="KW-1185">Reference proteome</keyword>
<sequence length="234" mass="27467">MNFLNKRLLTLLRNVEKPKYMHLRDALKQYTTKAVDATPKVADAAAVPKVEEEELKGMKRIVKFWKNVYTDYKDVAIDVYTECKEKPLKLLTYLTVGTSLTYCAQHNPDERCFKEQLVRSEQKLLSLGEPLRNPSSVYYVKWLHQSQNEGTIRVLNCIFFSLLWLDNYDEGVAVYKAQCDALQPGLLDFHKRIIDIGFLDYWWVLENSMKDYDINNDNLPQELSQKNEKEEEKD</sequence>
<reference evidence="1 2" key="1">
    <citation type="journal article" date="2024" name="bioRxiv">
        <title>A reference genome for Trichogramma kaykai: A tiny desert-dwelling parasitoid wasp with competing sex-ratio distorters.</title>
        <authorList>
            <person name="Culotta J."/>
            <person name="Lindsey A.R."/>
        </authorList>
    </citation>
    <scope>NUCLEOTIDE SEQUENCE [LARGE SCALE GENOMIC DNA]</scope>
    <source>
        <strain evidence="1 2">KSX58</strain>
    </source>
</reference>
<accession>A0ABD2WQ07</accession>
<evidence type="ECO:0008006" key="3">
    <source>
        <dbReference type="Google" id="ProtNLM"/>
    </source>
</evidence>
<protein>
    <recommendedName>
        <fullName evidence="3">Mitochondrial import inner membrane translocase subunit Tim29</fullName>
    </recommendedName>
</protein>
<dbReference type="PANTHER" id="PTHR21435">
    <property type="entry name" value="MITOCHONDRIAL IMPORT INNER MEMBRANE TRANSLOCASE SUBUNIT TIM29"/>
    <property type="match status" value="1"/>
</dbReference>
<proteinExistence type="predicted"/>
<dbReference type="EMBL" id="JBJJXI010000085">
    <property type="protein sequence ID" value="KAL3395091.1"/>
    <property type="molecule type" value="Genomic_DNA"/>
</dbReference>
<dbReference type="InterPro" id="IPR019322">
    <property type="entry name" value="TIMM29"/>
</dbReference>
<dbReference type="Proteomes" id="UP001627154">
    <property type="component" value="Unassembled WGS sequence"/>
</dbReference>
<name>A0ABD2WQ07_9HYME</name>
<dbReference type="Pfam" id="PF10171">
    <property type="entry name" value="Tim29"/>
    <property type="match status" value="1"/>
</dbReference>
<dbReference type="PANTHER" id="PTHR21435:SF1">
    <property type="entry name" value="MITOCHONDRIAL IMPORT INNER MEMBRANE TRANSLOCASE SUBUNIT TIM29"/>
    <property type="match status" value="1"/>
</dbReference>
<organism evidence="1 2">
    <name type="scientific">Trichogramma kaykai</name>
    <dbReference type="NCBI Taxonomy" id="54128"/>
    <lineage>
        <taxon>Eukaryota</taxon>
        <taxon>Metazoa</taxon>
        <taxon>Ecdysozoa</taxon>
        <taxon>Arthropoda</taxon>
        <taxon>Hexapoda</taxon>
        <taxon>Insecta</taxon>
        <taxon>Pterygota</taxon>
        <taxon>Neoptera</taxon>
        <taxon>Endopterygota</taxon>
        <taxon>Hymenoptera</taxon>
        <taxon>Apocrita</taxon>
        <taxon>Proctotrupomorpha</taxon>
        <taxon>Chalcidoidea</taxon>
        <taxon>Trichogrammatidae</taxon>
        <taxon>Trichogramma</taxon>
    </lineage>
</organism>
<evidence type="ECO:0000313" key="1">
    <source>
        <dbReference type="EMBL" id="KAL3395091.1"/>
    </source>
</evidence>
<gene>
    <name evidence="1" type="ORF">TKK_010712</name>
</gene>
<evidence type="ECO:0000313" key="2">
    <source>
        <dbReference type="Proteomes" id="UP001627154"/>
    </source>
</evidence>
<dbReference type="AlphaFoldDB" id="A0ABD2WQ07"/>
<comment type="caution">
    <text evidence="1">The sequence shown here is derived from an EMBL/GenBank/DDBJ whole genome shotgun (WGS) entry which is preliminary data.</text>
</comment>